<organism evidence="1 2">
    <name type="scientific">Allomeiothermus silvanus (strain ATCC 700542 / DSM 9946 / NBRC 106475 / NCIMB 13440 / VI-R2)</name>
    <name type="common">Thermus silvanus</name>
    <dbReference type="NCBI Taxonomy" id="526227"/>
    <lineage>
        <taxon>Bacteria</taxon>
        <taxon>Thermotogati</taxon>
        <taxon>Deinococcota</taxon>
        <taxon>Deinococci</taxon>
        <taxon>Thermales</taxon>
        <taxon>Thermaceae</taxon>
        <taxon>Allomeiothermus</taxon>
    </lineage>
</organism>
<name>D7BEZ7_ALLS1</name>
<evidence type="ECO:0000313" key="2">
    <source>
        <dbReference type="Proteomes" id="UP000001916"/>
    </source>
</evidence>
<dbReference type="EMBL" id="CP002042">
    <property type="protein sequence ID" value="ADH63350.1"/>
    <property type="molecule type" value="Genomic_DNA"/>
</dbReference>
<accession>D7BEZ7</accession>
<dbReference type="OrthoDB" id="31151at2"/>
<gene>
    <name evidence="1" type="ordered locus">Mesil_1457</name>
</gene>
<evidence type="ECO:0008006" key="3">
    <source>
        <dbReference type="Google" id="ProtNLM"/>
    </source>
</evidence>
<dbReference type="eggNOG" id="ENOG502ZCKW">
    <property type="taxonomic scope" value="Bacteria"/>
</dbReference>
<reference evidence="1 2" key="1">
    <citation type="journal article" date="2010" name="Stand. Genomic Sci.">
        <title>Complete genome sequence of Meiothermus silvanus type strain (VI-R2).</title>
        <authorList>
            <person name="Sikorski J."/>
            <person name="Tindall B.J."/>
            <person name="Lowry S."/>
            <person name="Lucas S."/>
            <person name="Nolan M."/>
            <person name="Copeland A."/>
            <person name="Glavina Del Rio T."/>
            <person name="Tice H."/>
            <person name="Cheng J.F."/>
            <person name="Han C."/>
            <person name="Pitluck S."/>
            <person name="Liolios K."/>
            <person name="Ivanova N."/>
            <person name="Mavromatis K."/>
            <person name="Mikhailova N."/>
            <person name="Pati A."/>
            <person name="Goodwin L."/>
            <person name="Chen A."/>
            <person name="Palaniappan K."/>
            <person name="Land M."/>
            <person name="Hauser L."/>
            <person name="Chang Y.J."/>
            <person name="Jeffries C.D."/>
            <person name="Rohde M."/>
            <person name="Goker M."/>
            <person name="Woyke T."/>
            <person name="Bristow J."/>
            <person name="Eisen J.A."/>
            <person name="Markowitz V."/>
            <person name="Hugenholtz P."/>
            <person name="Kyrpides N.C."/>
            <person name="Klenk H.P."/>
            <person name="Lapidus A."/>
        </authorList>
    </citation>
    <scope>NUCLEOTIDE SEQUENCE [LARGE SCALE GENOMIC DNA]</scope>
    <source>
        <strain evidence="2">ATCC 700542 / DSM 9946 / VI-R2</strain>
    </source>
</reference>
<protein>
    <recommendedName>
        <fullName evidence="3">Peptidase MA-like domain-containing protein</fullName>
    </recommendedName>
</protein>
<proteinExistence type="predicted"/>
<sequence>MQALPHPAVPAWASSGAVLRAKALQEYLADLEQTLKTYKPIPAVTVMVLDEADWRARTRHPYGFPFQRTSLKEGLYLFIPARYPERFVWRLREVLMPAAKLARKLPGRVESFLDLNLGHEYAHAVQVAWGLRTRVRWVDEFVANYLYLLALLQARPELYEQAVAWGALIAGLTPQEPSLGGYDRKPHNLSDQLWFQGQFTTQAARLVESGRDQLLTGLLQAAPLKRSTVHKVLVGLEPSLREWFAEFAPKKQPLPIQEERVTWENLG</sequence>
<dbReference type="RefSeq" id="WP_013157919.1">
    <property type="nucleotide sequence ID" value="NC_014212.1"/>
</dbReference>
<dbReference type="HOGENOM" id="CLU_1119736_0_0_0"/>
<keyword evidence="2" id="KW-1185">Reference proteome</keyword>
<evidence type="ECO:0000313" key="1">
    <source>
        <dbReference type="EMBL" id="ADH63350.1"/>
    </source>
</evidence>
<dbReference type="KEGG" id="msv:Mesil_1457"/>
<dbReference type="AlphaFoldDB" id="D7BEZ7"/>
<dbReference type="Proteomes" id="UP000001916">
    <property type="component" value="Chromosome"/>
</dbReference>